<dbReference type="InterPro" id="IPR020903">
    <property type="entry name" value="ENaC_CS"/>
</dbReference>
<dbReference type="PANTHER" id="PTHR11690:SF237">
    <property type="entry name" value="PICKPOCKET 16-RELATED"/>
    <property type="match status" value="1"/>
</dbReference>
<gene>
    <name evidence="14" type="primary">Nach_1</name>
    <name evidence="14" type="ORF">Bhyg_05490</name>
</gene>
<keyword evidence="7" id="KW-0915">Sodium</keyword>
<evidence type="ECO:0000256" key="2">
    <source>
        <dbReference type="ARBA" id="ARBA00007193"/>
    </source>
</evidence>
<evidence type="ECO:0000313" key="15">
    <source>
        <dbReference type="Proteomes" id="UP001151699"/>
    </source>
</evidence>
<evidence type="ECO:0000256" key="6">
    <source>
        <dbReference type="ARBA" id="ARBA00022989"/>
    </source>
</evidence>
<keyword evidence="5 12" id="KW-0812">Transmembrane</keyword>
<evidence type="ECO:0000256" key="4">
    <source>
        <dbReference type="ARBA" id="ARBA00022461"/>
    </source>
</evidence>
<evidence type="ECO:0000256" key="8">
    <source>
        <dbReference type="ARBA" id="ARBA00023065"/>
    </source>
</evidence>
<dbReference type="AlphaFoldDB" id="A0A9Q0MZS8"/>
<evidence type="ECO:0000256" key="12">
    <source>
        <dbReference type="RuleBase" id="RU000679"/>
    </source>
</evidence>
<dbReference type="PANTHER" id="PTHR11690">
    <property type="entry name" value="AMILORIDE-SENSITIVE SODIUM CHANNEL-RELATED"/>
    <property type="match status" value="1"/>
</dbReference>
<comment type="subcellular location">
    <subcellularLocation>
        <location evidence="1">Membrane</location>
        <topology evidence="1">Multi-pass membrane protein</topology>
    </subcellularLocation>
</comment>
<evidence type="ECO:0000256" key="5">
    <source>
        <dbReference type="ARBA" id="ARBA00022692"/>
    </source>
</evidence>
<dbReference type="InterPro" id="IPR001873">
    <property type="entry name" value="ENaC"/>
</dbReference>
<feature type="transmembrane region" description="Helical" evidence="13">
    <location>
        <begin position="130"/>
        <end position="152"/>
    </location>
</feature>
<dbReference type="GO" id="GO:0005886">
    <property type="term" value="C:plasma membrane"/>
    <property type="evidence" value="ECO:0007669"/>
    <property type="project" value="TreeGrafter"/>
</dbReference>
<proteinExistence type="inferred from homology"/>
<dbReference type="PROSITE" id="PS01206">
    <property type="entry name" value="ASC"/>
    <property type="match status" value="1"/>
</dbReference>
<evidence type="ECO:0000256" key="10">
    <source>
        <dbReference type="ARBA" id="ARBA00023201"/>
    </source>
</evidence>
<keyword evidence="3 12" id="KW-0813">Transport</keyword>
<dbReference type="Proteomes" id="UP001151699">
    <property type="component" value="Chromosome B"/>
</dbReference>
<dbReference type="EMBL" id="WJQU01000002">
    <property type="protein sequence ID" value="KAJ6640561.1"/>
    <property type="molecule type" value="Genomic_DNA"/>
</dbReference>
<organism evidence="14 15">
    <name type="scientific">Pseudolycoriella hygida</name>
    <dbReference type="NCBI Taxonomy" id="35572"/>
    <lineage>
        <taxon>Eukaryota</taxon>
        <taxon>Metazoa</taxon>
        <taxon>Ecdysozoa</taxon>
        <taxon>Arthropoda</taxon>
        <taxon>Hexapoda</taxon>
        <taxon>Insecta</taxon>
        <taxon>Pterygota</taxon>
        <taxon>Neoptera</taxon>
        <taxon>Endopterygota</taxon>
        <taxon>Diptera</taxon>
        <taxon>Nematocera</taxon>
        <taxon>Sciaroidea</taxon>
        <taxon>Sciaridae</taxon>
        <taxon>Pseudolycoriella</taxon>
    </lineage>
</organism>
<evidence type="ECO:0000313" key="14">
    <source>
        <dbReference type="EMBL" id="KAJ6640561.1"/>
    </source>
</evidence>
<feature type="transmembrane region" description="Helical" evidence="13">
    <location>
        <begin position="571"/>
        <end position="597"/>
    </location>
</feature>
<keyword evidence="11 12" id="KW-0407">Ion channel</keyword>
<evidence type="ECO:0000256" key="9">
    <source>
        <dbReference type="ARBA" id="ARBA00023136"/>
    </source>
</evidence>
<dbReference type="Gene3D" id="2.60.470.10">
    <property type="entry name" value="Acid-sensing ion channels like domains"/>
    <property type="match status" value="1"/>
</dbReference>
<reference evidence="14" key="1">
    <citation type="submission" date="2022-07" db="EMBL/GenBank/DDBJ databases">
        <authorList>
            <person name="Trinca V."/>
            <person name="Uliana J.V.C."/>
            <person name="Torres T.T."/>
            <person name="Ward R.J."/>
            <person name="Monesi N."/>
        </authorList>
    </citation>
    <scope>NUCLEOTIDE SEQUENCE</scope>
    <source>
        <strain evidence="14">HSMRA1968</strain>
        <tissue evidence="14">Whole embryos</tissue>
    </source>
</reference>
<dbReference type="OrthoDB" id="6021021at2759"/>
<accession>A0A9Q0MZS8</accession>
<keyword evidence="4 12" id="KW-0894">Sodium channel</keyword>
<keyword evidence="6 13" id="KW-1133">Transmembrane helix</keyword>
<comment type="similarity">
    <text evidence="2 12">Belongs to the amiloride-sensitive sodium channel (TC 1.A.6) family.</text>
</comment>
<name>A0A9Q0MZS8_9DIPT</name>
<keyword evidence="9 13" id="KW-0472">Membrane</keyword>
<keyword evidence="15" id="KW-1185">Reference proteome</keyword>
<dbReference type="Gene3D" id="1.10.287.770">
    <property type="entry name" value="YojJ-like"/>
    <property type="match status" value="1"/>
</dbReference>
<dbReference type="PRINTS" id="PR01078">
    <property type="entry name" value="AMINACHANNEL"/>
</dbReference>
<evidence type="ECO:0000256" key="7">
    <source>
        <dbReference type="ARBA" id="ARBA00023053"/>
    </source>
</evidence>
<evidence type="ECO:0000256" key="1">
    <source>
        <dbReference type="ARBA" id="ARBA00004141"/>
    </source>
</evidence>
<evidence type="ECO:0000256" key="11">
    <source>
        <dbReference type="ARBA" id="ARBA00023303"/>
    </source>
</evidence>
<evidence type="ECO:0000256" key="13">
    <source>
        <dbReference type="SAM" id="Phobius"/>
    </source>
</evidence>
<comment type="caution">
    <text evidence="14">The sequence shown here is derived from an EMBL/GenBank/DDBJ whole genome shotgun (WGS) entry which is preliminary data.</text>
</comment>
<protein>
    <submittedName>
        <fullName evidence="14">Sodium channel protein Nach</fullName>
    </submittedName>
</protein>
<dbReference type="GO" id="GO:0015280">
    <property type="term" value="F:ligand-gated sodium channel activity"/>
    <property type="evidence" value="ECO:0007669"/>
    <property type="project" value="TreeGrafter"/>
</dbReference>
<keyword evidence="8 12" id="KW-0406">Ion transport</keyword>
<keyword evidence="10 12" id="KW-0739">Sodium transport</keyword>
<dbReference type="Pfam" id="PF00858">
    <property type="entry name" value="ASC"/>
    <property type="match status" value="1"/>
</dbReference>
<evidence type="ECO:0000256" key="3">
    <source>
        <dbReference type="ARBA" id="ARBA00022448"/>
    </source>
</evidence>
<sequence>MTFVEVNITQAKEHNKRITKHLNPMASILQHQNNTSHVNGDGRVNDFTKSRSITNASISKSRPRHSHPRISFSRSIFEVKGNVFIEGLTQTTLSFCRETTLHGMKYIVDDIEELGSTFSKPKRFRKLMSLTIWASAVIVGAVFAIALMGLVWDRFQTTPTITTVETNNYPIWNLPFPAVTICNINKVYAPAAQNITEKLIEKGLEKEGVLEFLENLAKLITPEYIDALYLKTYQILEEMGYTTDKLMFELMQPCNVMIKSCAWLGKITPCDTIFRVAKSSEGFCCSFNYKALKDSLEMLVRRFVNFAVVQFLFYRNTASDTVNDQLSSPIYRVSGAGENVGLSARIHVEKESYVAYSKSFYGAKVLIHDPEDFPQTAVTTSVGQPGYDLAIAVLPSVIVSQPQIRGLPQLQRNCLFEDEKKLRTTNKYSFQSCMNECTVDTILAKCDCLPFYYPESDIRVYAKRYRQCSLHDVKCLRDNRHIFSSLQPPANIDALNETNLGMQCSCLPSCSEHRYEVQTILSKRNPEDKLNSTTISQKLSDLHDTTTLSVHFKDLTCIKYRRDMYMTWDGLLAAFGGIFGLCLGGSVLSLVEMFYYFTLRLFNRIVSILQKDQPPTRQISPHKKHKPFNEKQDDVLPLKKSKISGLQTFGKNIIGYDPFPVNGRGNNALKKLNGAASYPVSGERYYLK</sequence>